<evidence type="ECO:0000256" key="4">
    <source>
        <dbReference type="ARBA" id="ARBA00022989"/>
    </source>
</evidence>
<evidence type="ECO:0000256" key="2">
    <source>
        <dbReference type="ARBA" id="ARBA00022692"/>
    </source>
</evidence>
<dbReference type="Proteomes" id="UP000503349">
    <property type="component" value="Chromosome 13"/>
</dbReference>
<evidence type="ECO:0000256" key="10">
    <source>
        <dbReference type="SAM" id="MobiDB-lite"/>
    </source>
</evidence>
<dbReference type="InterPro" id="IPR003597">
    <property type="entry name" value="Ig_C1-set"/>
</dbReference>
<feature type="domain" description="Ig-like" evidence="12">
    <location>
        <begin position="154"/>
        <end position="239"/>
    </location>
</feature>
<evidence type="ECO:0000313" key="14">
    <source>
        <dbReference type="Proteomes" id="UP000503349"/>
    </source>
</evidence>
<dbReference type="SMART" id="SM00407">
    <property type="entry name" value="IGc1"/>
    <property type="match status" value="1"/>
</dbReference>
<proteinExistence type="inferred from homology"/>
<reference evidence="14" key="2">
    <citation type="submission" date="2019-02" db="EMBL/GenBank/DDBJ databases">
        <title>Opniocepnalus argus Var Kimnra genome.</title>
        <authorList>
            <person name="Zhou C."/>
            <person name="Xiao S."/>
        </authorList>
    </citation>
    <scope>NUCLEOTIDE SEQUENCE [LARGE SCALE GENOMIC DNA]</scope>
</reference>
<feature type="compositionally biased region" description="Polar residues" evidence="10">
    <location>
        <begin position="411"/>
        <end position="431"/>
    </location>
</feature>
<feature type="domain" description="Ig-like" evidence="12">
    <location>
        <begin position="33"/>
        <end position="145"/>
    </location>
</feature>
<feature type="transmembrane region" description="Helical" evidence="11">
    <location>
        <begin position="255"/>
        <end position="276"/>
    </location>
</feature>
<feature type="region of interest" description="Disordered" evidence="10">
    <location>
        <begin position="284"/>
        <end position="308"/>
    </location>
</feature>
<dbReference type="InterPro" id="IPR003599">
    <property type="entry name" value="Ig_sub"/>
</dbReference>
<dbReference type="Pfam" id="PF07686">
    <property type="entry name" value="V-set"/>
    <property type="match status" value="1"/>
</dbReference>
<dbReference type="GO" id="GO:0009897">
    <property type="term" value="C:external side of plasma membrane"/>
    <property type="evidence" value="ECO:0007669"/>
    <property type="project" value="TreeGrafter"/>
</dbReference>
<dbReference type="Pfam" id="PF22705">
    <property type="entry name" value="C2-set_3"/>
    <property type="match status" value="1"/>
</dbReference>
<organism evidence="13 14">
    <name type="scientific">Channa argus</name>
    <name type="common">Northern snakehead</name>
    <name type="synonym">Ophicephalus argus</name>
    <dbReference type="NCBI Taxonomy" id="215402"/>
    <lineage>
        <taxon>Eukaryota</taxon>
        <taxon>Metazoa</taxon>
        <taxon>Chordata</taxon>
        <taxon>Craniata</taxon>
        <taxon>Vertebrata</taxon>
        <taxon>Euteleostomi</taxon>
        <taxon>Actinopterygii</taxon>
        <taxon>Neopterygii</taxon>
        <taxon>Teleostei</taxon>
        <taxon>Neoteleostei</taxon>
        <taxon>Acanthomorphata</taxon>
        <taxon>Anabantaria</taxon>
        <taxon>Anabantiformes</taxon>
        <taxon>Channoidei</taxon>
        <taxon>Channidae</taxon>
        <taxon>Channa</taxon>
    </lineage>
</organism>
<feature type="compositionally biased region" description="Basic and acidic residues" evidence="10">
    <location>
        <begin position="289"/>
        <end position="302"/>
    </location>
</feature>
<feature type="compositionally biased region" description="Basic and acidic residues" evidence="10">
    <location>
        <begin position="440"/>
        <end position="453"/>
    </location>
</feature>
<evidence type="ECO:0000256" key="6">
    <source>
        <dbReference type="ARBA" id="ARBA00023157"/>
    </source>
</evidence>
<dbReference type="InterPro" id="IPR007110">
    <property type="entry name" value="Ig-like_dom"/>
</dbReference>
<dbReference type="PANTHER" id="PTHR24100">
    <property type="entry name" value="BUTYROPHILIN"/>
    <property type="match status" value="1"/>
</dbReference>
<comment type="similarity">
    <text evidence="9">Belongs to the SKINT family.</text>
</comment>
<keyword evidence="14" id="KW-1185">Reference proteome</keyword>
<dbReference type="GO" id="GO:0001817">
    <property type="term" value="P:regulation of cytokine production"/>
    <property type="evidence" value="ECO:0007669"/>
    <property type="project" value="TreeGrafter"/>
</dbReference>
<evidence type="ECO:0000256" key="5">
    <source>
        <dbReference type="ARBA" id="ARBA00023136"/>
    </source>
</evidence>
<dbReference type="FunFam" id="2.60.40.10:FF:000142">
    <property type="entry name" value="V-set domain-containing T-cell activation inhibitor 1"/>
    <property type="match status" value="1"/>
</dbReference>
<keyword evidence="8" id="KW-0393">Immunoglobulin domain</keyword>
<comment type="subcellular location">
    <subcellularLocation>
        <location evidence="1">Membrane</location>
    </subcellularLocation>
</comment>
<evidence type="ECO:0000259" key="12">
    <source>
        <dbReference type="PROSITE" id="PS50835"/>
    </source>
</evidence>
<keyword evidence="3" id="KW-0732">Signal</keyword>
<keyword evidence="5 11" id="KW-0472">Membrane</keyword>
<gene>
    <name evidence="13" type="ORF">EXN66_Car013808</name>
</gene>
<feature type="compositionally biased region" description="Basic and acidic residues" evidence="10">
    <location>
        <begin position="460"/>
        <end position="473"/>
    </location>
</feature>
<evidence type="ECO:0000313" key="13">
    <source>
        <dbReference type="EMBL" id="KAF3698127.1"/>
    </source>
</evidence>
<protein>
    <submittedName>
        <fullName evidence="13">Butyrophilin subfamily 3 member A3</fullName>
    </submittedName>
</protein>
<name>A0A6G1Q6J2_CHAAH</name>
<dbReference type="EMBL" id="CM015724">
    <property type="protein sequence ID" value="KAF3698127.1"/>
    <property type="molecule type" value="Genomic_DNA"/>
</dbReference>
<evidence type="ECO:0000256" key="9">
    <source>
        <dbReference type="ARBA" id="ARBA00038221"/>
    </source>
</evidence>
<feature type="region of interest" description="Disordered" evidence="10">
    <location>
        <begin position="487"/>
        <end position="538"/>
    </location>
</feature>
<accession>A0A6G1Q6J2</accession>
<feature type="compositionally biased region" description="Basic and acidic residues" evidence="10">
    <location>
        <begin position="364"/>
        <end position="382"/>
    </location>
</feature>
<dbReference type="InterPro" id="IPR036179">
    <property type="entry name" value="Ig-like_dom_sf"/>
</dbReference>
<evidence type="ECO:0000256" key="8">
    <source>
        <dbReference type="ARBA" id="ARBA00023319"/>
    </source>
</evidence>
<feature type="region of interest" description="Disordered" evidence="10">
    <location>
        <begin position="325"/>
        <end position="473"/>
    </location>
</feature>
<dbReference type="SMART" id="SM00406">
    <property type="entry name" value="IGv"/>
    <property type="match status" value="1"/>
</dbReference>
<evidence type="ECO:0000256" key="7">
    <source>
        <dbReference type="ARBA" id="ARBA00023180"/>
    </source>
</evidence>
<dbReference type="SMART" id="SM00409">
    <property type="entry name" value="IG"/>
    <property type="match status" value="1"/>
</dbReference>
<dbReference type="InterPro" id="IPR013106">
    <property type="entry name" value="Ig_V-set"/>
</dbReference>
<feature type="compositionally biased region" description="Basic and acidic residues" evidence="10">
    <location>
        <begin position="339"/>
        <end position="354"/>
    </location>
</feature>
<dbReference type="GO" id="GO:0042110">
    <property type="term" value="P:T cell activation"/>
    <property type="evidence" value="ECO:0007669"/>
    <property type="project" value="UniProtKB-ARBA"/>
</dbReference>
<keyword evidence="2 11" id="KW-0812">Transmembrane</keyword>
<sequence>MCNMKGGLSLTPQFGGIRLLVFHTIVFLVLLHPCRVQSEVVGPSQPIVATVGDDVILPCYLKPVTDIYGMTVEWKRPDLQPRFVLLWRAGLELETKHPSYKGRTSLFTEELKHGNISLKLSEVKISDEGSYRCFVPGLAKESTVKLVVGAVSSPDVQMTQNITGVVLQCESKGWYPEPEVFWLDGEGNVLSAGPTETVRGPDDLYTVSSRVTVDKRHGNQFTCRVQQNIINQTRETHIHVPSDFFSDLPGSASSAPVIIGSILGIMCLLAGALVVWKWRKNKHKNKKQHKDEEAEKDGEKSRFISSDPEQEVLLEVETDIELPAQRTTMETVNNSSSEETEHQTQTEEETHQRETNNVLMVKSGLDRVQKETETKPVNEKTDAPGLNNDKLETKSVRDNTATVMEGETVREQLTGNNLQTDDGEEVNSTADGTRDQGLMEEDKHGHKREERDTLNNLSTGKEKLTKKLKTKERELKKFEEQISKYIKQKKDKDQQIKELRVKSEEVKKKLQSVNREDETEKEKDQDVKGPLDTKNDLETEMEELQKKMKKMETQREIIIKEITLVTEKKMKVTHEIEEIIKMSETTEKEGE</sequence>
<dbReference type="Gene3D" id="2.60.40.10">
    <property type="entry name" value="Immunoglobulins"/>
    <property type="match status" value="2"/>
</dbReference>
<dbReference type="InterPro" id="IPR053896">
    <property type="entry name" value="BTN3A2-like_Ig-C"/>
</dbReference>
<keyword evidence="6" id="KW-1015">Disulfide bond</keyword>
<dbReference type="InterPro" id="IPR050504">
    <property type="entry name" value="IgSF_BTN/MOG"/>
</dbReference>
<dbReference type="GO" id="GO:0050852">
    <property type="term" value="P:T cell receptor signaling pathway"/>
    <property type="evidence" value="ECO:0007669"/>
    <property type="project" value="TreeGrafter"/>
</dbReference>
<feature type="compositionally biased region" description="Low complexity" evidence="10">
    <location>
        <begin position="327"/>
        <end position="337"/>
    </location>
</feature>
<reference evidence="13 14" key="1">
    <citation type="submission" date="2019-02" db="EMBL/GenBank/DDBJ databases">
        <title>Opniocepnalus argus genome.</title>
        <authorList>
            <person name="Zhou C."/>
            <person name="Xiao S."/>
        </authorList>
    </citation>
    <scope>NUCLEOTIDE SEQUENCE [LARGE SCALE GENOMIC DNA]</scope>
    <source>
        <strain evidence="13">OARG1902GOOAL</strain>
        <tissue evidence="13">Muscle</tissue>
    </source>
</reference>
<keyword evidence="4 11" id="KW-1133">Transmembrane helix</keyword>
<dbReference type="GO" id="GO:0005102">
    <property type="term" value="F:signaling receptor binding"/>
    <property type="evidence" value="ECO:0007669"/>
    <property type="project" value="TreeGrafter"/>
</dbReference>
<dbReference type="GO" id="GO:1903037">
    <property type="term" value="P:regulation of leukocyte cell-cell adhesion"/>
    <property type="evidence" value="ECO:0007669"/>
    <property type="project" value="UniProtKB-ARBA"/>
</dbReference>
<dbReference type="PANTHER" id="PTHR24100:SF151">
    <property type="entry name" value="ICOS LIGAND"/>
    <property type="match status" value="1"/>
</dbReference>
<dbReference type="PROSITE" id="PS50835">
    <property type="entry name" value="IG_LIKE"/>
    <property type="match status" value="2"/>
</dbReference>
<evidence type="ECO:0000256" key="11">
    <source>
        <dbReference type="SAM" id="Phobius"/>
    </source>
</evidence>
<evidence type="ECO:0000256" key="1">
    <source>
        <dbReference type="ARBA" id="ARBA00004370"/>
    </source>
</evidence>
<dbReference type="AlphaFoldDB" id="A0A6G1Q6J2"/>
<dbReference type="GO" id="GO:0050863">
    <property type="term" value="P:regulation of T cell activation"/>
    <property type="evidence" value="ECO:0007669"/>
    <property type="project" value="UniProtKB-ARBA"/>
</dbReference>
<keyword evidence="7" id="KW-0325">Glycoprotein</keyword>
<dbReference type="InterPro" id="IPR013783">
    <property type="entry name" value="Ig-like_fold"/>
</dbReference>
<dbReference type="SUPFAM" id="SSF48726">
    <property type="entry name" value="Immunoglobulin"/>
    <property type="match status" value="2"/>
</dbReference>
<evidence type="ECO:0000256" key="3">
    <source>
        <dbReference type="ARBA" id="ARBA00022729"/>
    </source>
</evidence>
<dbReference type="FunFam" id="2.60.40.10:FF:000088">
    <property type="entry name" value="Butyrophilin subfamily 1 member A1"/>
    <property type="match status" value="1"/>
</dbReference>